<dbReference type="EMBL" id="CP013020">
    <property type="protein sequence ID" value="ALK86123.1"/>
    <property type="molecule type" value="Genomic_DNA"/>
</dbReference>
<proteinExistence type="predicted"/>
<dbReference type="AlphaFoldDB" id="A0A0P0M514"/>
<protein>
    <recommendedName>
        <fullName evidence="1">AAA-ATPase-like domain-containing protein</fullName>
    </recommendedName>
</protein>
<evidence type="ECO:0000259" key="1">
    <source>
        <dbReference type="Pfam" id="PF09820"/>
    </source>
</evidence>
<accession>A0A0P0M514</accession>
<dbReference type="Proteomes" id="UP000061587">
    <property type="component" value="Chromosome"/>
</dbReference>
<organism evidence="2 3">
    <name type="scientific">Phocaeicola vulgatus</name>
    <name type="common">Bacteroides vulgatus</name>
    <dbReference type="NCBI Taxonomy" id="821"/>
    <lineage>
        <taxon>Bacteria</taxon>
        <taxon>Pseudomonadati</taxon>
        <taxon>Bacteroidota</taxon>
        <taxon>Bacteroidia</taxon>
        <taxon>Bacteroidales</taxon>
        <taxon>Bacteroidaceae</taxon>
        <taxon>Phocaeicola</taxon>
    </lineage>
</organism>
<name>A0A0P0M514_PHOVU</name>
<sequence>MEQMRKLPIGIQTFEEIRKDGYLYVDKTAWQPYFLSRPRHFGKSLLLSTFESYFSGHKDLFEGLAIEKLETRWEAYSVFHLDLNARRYETVADLTAMLNQYLEGWESKYGTEKQDRSSEERFVYVIEQACIQTVGRWLS</sequence>
<dbReference type="InterPro" id="IPR018631">
    <property type="entry name" value="AAA-ATPase-like_dom"/>
</dbReference>
<dbReference type="Pfam" id="PF09820">
    <property type="entry name" value="AAA-ATPase_like"/>
    <property type="match status" value="1"/>
</dbReference>
<evidence type="ECO:0000313" key="3">
    <source>
        <dbReference type="Proteomes" id="UP000061587"/>
    </source>
</evidence>
<reference evidence="3" key="1">
    <citation type="submission" date="2015-10" db="EMBL/GenBank/DDBJ databases">
        <title>Extensive mobilome-driven genome diversification in gut-associated Bacteroides vulgatus mpk.</title>
        <authorList>
            <person name="Beier S."/>
            <person name="Lange A."/>
            <person name="Huson D.H."/>
            <person name="Frick J.-S."/>
            <person name="Autenrieth I.B."/>
        </authorList>
    </citation>
    <scope>NUCLEOTIDE SEQUENCE [LARGE SCALE GENOMIC DNA]</scope>
    <source>
        <strain evidence="3">mpk</strain>
    </source>
</reference>
<evidence type="ECO:0000313" key="2">
    <source>
        <dbReference type="EMBL" id="ALK86123.1"/>
    </source>
</evidence>
<reference evidence="2 3" key="2">
    <citation type="journal article" date="2016" name="Genome Biol. Evol.">
        <title>Extensive mobilome-driven genome diversification in mouse gut-associated Bacteroides vulgatus mpk.</title>
        <authorList>
            <person name="Lange A."/>
            <person name="Beier S."/>
            <person name="Steimle A."/>
            <person name="Autenrieth I.B."/>
            <person name="Huson D.H."/>
            <person name="Frick J.S."/>
        </authorList>
    </citation>
    <scope>NUCLEOTIDE SEQUENCE [LARGE SCALE GENOMIC DNA]</scope>
    <source>
        <strain evidence="3">mpk</strain>
    </source>
</reference>
<dbReference type="PANTHER" id="PTHR34825">
    <property type="entry name" value="CONSERVED PROTEIN, WITH A WEAK D-GALACTARATE DEHYDRATASE/ALTRONATE HYDROLASE DOMAIN"/>
    <property type="match status" value="1"/>
</dbReference>
<feature type="domain" description="AAA-ATPase-like" evidence="1">
    <location>
        <begin position="8"/>
        <end position="132"/>
    </location>
</feature>
<gene>
    <name evidence="2" type="ORF">BvMPK_3562</name>
</gene>
<dbReference type="PATRIC" id="fig|821.40.peg.4289"/>
<dbReference type="PANTHER" id="PTHR34825:SF1">
    <property type="entry name" value="AAA-ATPASE-LIKE DOMAIN-CONTAINING PROTEIN"/>
    <property type="match status" value="1"/>
</dbReference>